<comment type="similarity">
    <text evidence="1">Belongs to the paxM FAD-dependent monooxygenase family.</text>
</comment>
<comment type="caution">
    <text evidence="7">The sequence shown here is derived from an EMBL/GenBank/DDBJ whole genome shotgun (WGS) entry which is preliminary data.</text>
</comment>
<evidence type="ECO:0000256" key="1">
    <source>
        <dbReference type="ARBA" id="ARBA00007992"/>
    </source>
</evidence>
<dbReference type="InterPro" id="IPR036188">
    <property type="entry name" value="FAD/NAD-bd_sf"/>
</dbReference>
<evidence type="ECO:0000256" key="5">
    <source>
        <dbReference type="ARBA" id="ARBA00023033"/>
    </source>
</evidence>
<name>A0AAE0NG16_9PEZI</name>
<dbReference type="SUPFAM" id="SSF54373">
    <property type="entry name" value="FAD-linked reductases, C-terminal domain"/>
    <property type="match status" value="1"/>
</dbReference>
<dbReference type="AlphaFoldDB" id="A0AAE0NG16"/>
<evidence type="ECO:0000313" key="7">
    <source>
        <dbReference type="EMBL" id="KAK3380837.1"/>
    </source>
</evidence>
<reference evidence="7" key="2">
    <citation type="submission" date="2023-06" db="EMBL/GenBank/DDBJ databases">
        <authorList>
            <consortium name="Lawrence Berkeley National Laboratory"/>
            <person name="Haridas S."/>
            <person name="Hensen N."/>
            <person name="Bonometti L."/>
            <person name="Westerberg I."/>
            <person name="Brannstrom I.O."/>
            <person name="Guillou S."/>
            <person name="Cros-Aarteil S."/>
            <person name="Calhoun S."/>
            <person name="Kuo A."/>
            <person name="Mondo S."/>
            <person name="Pangilinan J."/>
            <person name="Riley R."/>
            <person name="LaButti K."/>
            <person name="Andreopoulos B."/>
            <person name="Lipzen A."/>
            <person name="Chen C."/>
            <person name="Yanf M."/>
            <person name="Daum C."/>
            <person name="Ng V."/>
            <person name="Clum A."/>
            <person name="Steindorff A."/>
            <person name="Ohm R."/>
            <person name="Martin F."/>
            <person name="Silar P."/>
            <person name="Natvig D."/>
            <person name="Lalanne C."/>
            <person name="Gautier V."/>
            <person name="Ament-velasquez S.L."/>
            <person name="Kruys A."/>
            <person name="Hutchinson M.I."/>
            <person name="Powell A.J."/>
            <person name="Barry K."/>
            <person name="Miller A.N."/>
            <person name="Grigoriev I.V."/>
            <person name="Debuchy R."/>
            <person name="Gladieux P."/>
            <person name="Thoren M.H."/>
            <person name="Johannesson H."/>
        </authorList>
    </citation>
    <scope>NUCLEOTIDE SEQUENCE</scope>
    <source>
        <strain evidence="7">CBS 232.78</strain>
    </source>
</reference>
<dbReference type="PRINTS" id="PR00420">
    <property type="entry name" value="RNGMNOXGNASE"/>
</dbReference>
<gene>
    <name evidence="7" type="ORF">B0H63DRAFT_474447</name>
</gene>
<evidence type="ECO:0000259" key="6">
    <source>
        <dbReference type="Pfam" id="PF01494"/>
    </source>
</evidence>
<dbReference type="GO" id="GO:0004497">
    <property type="term" value="F:monooxygenase activity"/>
    <property type="evidence" value="ECO:0007669"/>
    <property type="project" value="UniProtKB-KW"/>
</dbReference>
<dbReference type="PANTHER" id="PTHR13789">
    <property type="entry name" value="MONOOXYGENASE"/>
    <property type="match status" value="1"/>
</dbReference>
<dbReference type="Pfam" id="PF13450">
    <property type="entry name" value="NAD_binding_8"/>
    <property type="match status" value="1"/>
</dbReference>
<keyword evidence="5" id="KW-0503">Monooxygenase</keyword>
<dbReference type="InterPro" id="IPR050493">
    <property type="entry name" value="FAD-dep_Monooxygenase_BioMet"/>
</dbReference>
<keyword evidence="2" id="KW-0285">Flavoprotein</keyword>
<accession>A0AAE0NG16</accession>
<reference evidence="7" key="1">
    <citation type="journal article" date="2023" name="Mol. Phylogenet. Evol.">
        <title>Genome-scale phylogeny and comparative genomics of the fungal order Sordariales.</title>
        <authorList>
            <person name="Hensen N."/>
            <person name="Bonometti L."/>
            <person name="Westerberg I."/>
            <person name="Brannstrom I.O."/>
            <person name="Guillou S."/>
            <person name="Cros-Aarteil S."/>
            <person name="Calhoun S."/>
            <person name="Haridas S."/>
            <person name="Kuo A."/>
            <person name="Mondo S."/>
            <person name="Pangilinan J."/>
            <person name="Riley R."/>
            <person name="LaButti K."/>
            <person name="Andreopoulos B."/>
            <person name="Lipzen A."/>
            <person name="Chen C."/>
            <person name="Yan M."/>
            <person name="Daum C."/>
            <person name="Ng V."/>
            <person name="Clum A."/>
            <person name="Steindorff A."/>
            <person name="Ohm R.A."/>
            <person name="Martin F."/>
            <person name="Silar P."/>
            <person name="Natvig D.O."/>
            <person name="Lalanne C."/>
            <person name="Gautier V."/>
            <person name="Ament-Velasquez S.L."/>
            <person name="Kruys A."/>
            <person name="Hutchinson M.I."/>
            <person name="Powell A.J."/>
            <person name="Barry K."/>
            <person name="Miller A.N."/>
            <person name="Grigoriev I.V."/>
            <person name="Debuchy R."/>
            <person name="Gladieux P."/>
            <person name="Hiltunen Thoren M."/>
            <person name="Johannesson H."/>
        </authorList>
    </citation>
    <scope>NUCLEOTIDE SEQUENCE</scope>
    <source>
        <strain evidence="7">CBS 232.78</strain>
    </source>
</reference>
<dbReference type="GO" id="GO:0071949">
    <property type="term" value="F:FAD binding"/>
    <property type="evidence" value="ECO:0007669"/>
    <property type="project" value="InterPro"/>
</dbReference>
<evidence type="ECO:0000256" key="3">
    <source>
        <dbReference type="ARBA" id="ARBA00022827"/>
    </source>
</evidence>
<evidence type="ECO:0000256" key="4">
    <source>
        <dbReference type="ARBA" id="ARBA00023002"/>
    </source>
</evidence>
<dbReference type="EMBL" id="JAULSW010000005">
    <property type="protein sequence ID" value="KAK3380837.1"/>
    <property type="molecule type" value="Genomic_DNA"/>
</dbReference>
<sequence>MDIIIVGAGIAGLAAGISLRRAGHRVTIYERSSTTNNEAGAAISVPPNVSRFLLPWGLDPTRARFVKPKGMYFVSFETNEPVLGRGMQIEHRQDVDLYGAPRYAAHRADLHAALKGLALGDEVSGTGEAEEARQTWKKVDVKLGMGVRSYEPETPSITLSNGTVVTADLVIAADGVNSTAAEFVLGHPQPSEIPAPPKANMCYRFLIPKVDIENDPATRGFNIPCEAEGTRIWVDAVGRKRLIAYLCRDWTMWNFVALLRDEEFAAEREDWLASVDKSEVLRKYSNFHPDLLAVINKATEVKRWPLLYRSPFPTWHKGRLVLAGDAAHPMLPHHAQGGAQAIEDGLAIGLVLHGATKASFDAEIEERLAVYEKIRRNRASAIQVMSNFGFDEKAPDELTEYLEGMPVPKTAMDMLNIAYSPDVLERTVKTMTEYDPEWKLPEGFFPGK</sequence>
<dbReference type="Pfam" id="PF01494">
    <property type="entry name" value="FAD_binding_3"/>
    <property type="match status" value="1"/>
</dbReference>
<feature type="domain" description="FAD-binding" evidence="6">
    <location>
        <begin position="163"/>
        <end position="382"/>
    </location>
</feature>
<keyword evidence="8" id="KW-1185">Reference proteome</keyword>
<dbReference type="Proteomes" id="UP001285441">
    <property type="component" value="Unassembled WGS sequence"/>
</dbReference>
<dbReference type="SUPFAM" id="SSF51905">
    <property type="entry name" value="FAD/NAD(P)-binding domain"/>
    <property type="match status" value="1"/>
</dbReference>
<keyword evidence="3" id="KW-0274">FAD</keyword>
<keyword evidence="4" id="KW-0560">Oxidoreductase</keyword>
<dbReference type="Gene3D" id="3.50.50.60">
    <property type="entry name" value="FAD/NAD(P)-binding domain"/>
    <property type="match status" value="1"/>
</dbReference>
<evidence type="ECO:0000256" key="2">
    <source>
        <dbReference type="ARBA" id="ARBA00022630"/>
    </source>
</evidence>
<proteinExistence type="inferred from homology"/>
<protein>
    <submittedName>
        <fullName evidence="7">FAD/NAD(P)-binding domain-containing protein</fullName>
    </submittedName>
</protein>
<organism evidence="7 8">
    <name type="scientific">Podospora didyma</name>
    <dbReference type="NCBI Taxonomy" id="330526"/>
    <lineage>
        <taxon>Eukaryota</taxon>
        <taxon>Fungi</taxon>
        <taxon>Dikarya</taxon>
        <taxon>Ascomycota</taxon>
        <taxon>Pezizomycotina</taxon>
        <taxon>Sordariomycetes</taxon>
        <taxon>Sordariomycetidae</taxon>
        <taxon>Sordariales</taxon>
        <taxon>Podosporaceae</taxon>
        <taxon>Podospora</taxon>
    </lineage>
</organism>
<evidence type="ECO:0000313" key="8">
    <source>
        <dbReference type="Proteomes" id="UP001285441"/>
    </source>
</evidence>
<dbReference type="InterPro" id="IPR002938">
    <property type="entry name" value="FAD-bd"/>
</dbReference>
<dbReference type="PANTHER" id="PTHR13789:SF215">
    <property type="entry name" value="FAD-BINDING DOMAIN-CONTAINING PROTEIN-RELATED"/>
    <property type="match status" value="1"/>
</dbReference>